<gene>
    <name evidence="2" type="ORF">EDC38_1742</name>
</gene>
<evidence type="ECO:0000313" key="3">
    <source>
        <dbReference type="Proteomes" id="UP000273643"/>
    </source>
</evidence>
<organism evidence="2 3">
    <name type="scientific">Marinimicrobium koreense</name>
    <dbReference type="NCBI Taxonomy" id="306545"/>
    <lineage>
        <taxon>Bacteria</taxon>
        <taxon>Pseudomonadati</taxon>
        <taxon>Pseudomonadota</taxon>
        <taxon>Gammaproteobacteria</taxon>
        <taxon>Cellvibrionales</taxon>
        <taxon>Cellvibrionaceae</taxon>
        <taxon>Marinimicrobium</taxon>
    </lineage>
</organism>
<comment type="caution">
    <text evidence="2">The sequence shown here is derived from an EMBL/GenBank/DDBJ whole genome shotgun (WGS) entry which is preliminary data.</text>
</comment>
<keyword evidence="3" id="KW-1185">Reference proteome</keyword>
<evidence type="ECO:0000256" key="1">
    <source>
        <dbReference type="SAM" id="MobiDB-lite"/>
    </source>
</evidence>
<dbReference type="AlphaFoldDB" id="A0A3N1P312"/>
<reference evidence="2 3" key="1">
    <citation type="submission" date="2018-11" db="EMBL/GenBank/DDBJ databases">
        <title>Genomic Encyclopedia of Type Strains, Phase IV (KMG-IV): sequencing the most valuable type-strain genomes for metagenomic binning, comparative biology and taxonomic classification.</title>
        <authorList>
            <person name="Goeker M."/>
        </authorList>
    </citation>
    <scope>NUCLEOTIDE SEQUENCE [LARGE SCALE GENOMIC DNA]</scope>
    <source>
        <strain evidence="2 3">DSM 16974</strain>
    </source>
</reference>
<accession>A0A3N1P312</accession>
<dbReference type="RefSeq" id="WP_024461112.1">
    <property type="nucleotide sequence ID" value="NZ_RJUK01000001.1"/>
</dbReference>
<name>A0A3N1P312_9GAMM</name>
<protein>
    <submittedName>
        <fullName evidence="2">Uncharacterized protein</fullName>
    </submittedName>
</protein>
<dbReference type="EMBL" id="RJUK01000001">
    <property type="protein sequence ID" value="ROQ21120.1"/>
    <property type="molecule type" value="Genomic_DNA"/>
</dbReference>
<sequence length="124" mass="14303">MQYTKPMIELVFEIRRRVPADLKPSVKLANPELLDELVSHHRHSKDVICQTLIKELLQLAGDPWDHALNDAQQDAEEAEAAARPRKVTKVYRGQVTLEEAPPKENPDAPRERTKRMYRGQEIID</sequence>
<feature type="compositionally biased region" description="Basic and acidic residues" evidence="1">
    <location>
        <begin position="100"/>
        <end position="111"/>
    </location>
</feature>
<proteinExistence type="predicted"/>
<feature type="region of interest" description="Disordered" evidence="1">
    <location>
        <begin position="92"/>
        <end position="124"/>
    </location>
</feature>
<dbReference type="OrthoDB" id="6196953at2"/>
<evidence type="ECO:0000313" key="2">
    <source>
        <dbReference type="EMBL" id="ROQ21120.1"/>
    </source>
</evidence>
<dbReference type="Proteomes" id="UP000273643">
    <property type="component" value="Unassembled WGS sequence"/>
</dbReference>